<dbReference type="InParanoid" id="E0VW67"/>
<dbReference type="SMART" id="SM00800">
    <property type="entry name" value="uDENN"/>
    <property type="match status" value="1"/>
</dbReference>
<dbReference type="eggNOG" id="KOG3569">
    <property type="taxonomic scope" value="Eukaryota"/>
</dbReference>
<dbReference type="STRING" id="121224.E0VW67"/>
<comment type="subcellular location">
    <subcellularLocation>
        <location evidence="1">Cytoplasmic vesicle</location>
        <location evidence="1">Clathrin-coated vesicle</location>
    </subcellularLocation>
</comment>
<keyword evidence="3" id="KW-0968">Cytoplasmic vesicle</keyword>
<dbReference type="InterPro" id="IPR005113">
    <property type="entry name" value="uDENN_dom"/>
</dbReference>
<dbReference type="GO" id="GO:0006897">
    <property type="term" value="P:endocytosis"/>
    <property type="evidence" value="ECO:0007669"/>
    <property type="project" value="TreeGrafter"/>
</dbReference>
<evidence type="ECO:0000256" key="3">
    <source>
        <dbReference type="ARBA" id="ARBA00023329"/>
    </source>
</evidence>
<accession>E0VW67</accession>
<dbReference type="PROSITE" id="PS50211">
    <property type="entry name" value="DENN"/>
    <property type="match status" value="1"/>
</dbReference>
<dbReference type="RefSeq" id="XP_002430361.1">
    <property type="nucleotide sequence ID" value="XM_002430316.1"/>
</dbReference>
<dbReference type="InterPro" id="IPR001194">
    <property type="entry name" value="cDENN_dom"/>
</dbReference>
<evidence type="ECO:0000259" key="4">
    <source>
        <dbReference type="PROSITE" id="PS50211"/>
    </source>
</evidence>
<keyword evidence="7" id="KW-1185">Reference proteome</keyword>
<dbReference type="FunFam" id="3.30.450.200:FF:000003">
    <property type="entry name" value="DENN domain containing 1A"/>
    <property type="match status" value="1"/>
</dbReference>
<dbReference type="InterPro" id="IPR005112">
    <property type="entry name" value="dDENN_dom"/>
</dbReference>
<dbReference type="HOGENOM" id="CLU_008196_2_0_1"/>
<dbReference type="KEGG" id="phu:Phum_PHUM474960"/>
<dbReference type="Gene3D" id="3.30.450.200">
    <property type="match status" value="1"/>
</dbReference>
<proteinExistence type="predicted"/>
<dbReference type="SMART" id="SM00799">
    <property type="entry name" value="DENN"/>
    <property type="match status" value="1"/>
</dbReference>
<reference evidence="5" key="1">
    <citation type="submission" date="2007-04" db="EMBL/GenBank/DDBJ databases">
        <title>Annotation of Pediculus humanus corporis strain USDA.</title>
        <authorList>
            <person name="Kirkness E."/>
            <person name="Hannick L."/>
            <person name="Hass B."/>
            <person name="Bruggner R."/>
            <person name="Lawson D."/>
            <person name="Bidwell S."/>
            <person name="Joardar V."/>
            <person name="Caler E."/>
            <person name="Walenz B."/>
            <person name="Inman J."/>
            <person name="Schobel S."/>
            <person name="Galinsky K."/>
            <person name="Amedeo P."/>
            <person name="Strausberg R."/>
        </authorList>
    </citation>
    <scope>NUCLEOTIDE SEQUENCE</scope>
    <source>
        <strain evidence="5">USDA</strain>
    </source>
</reference>
<dbReference type="PANTHER" id="PTHR13196">
    <property type="entry name" value="DENN DOMAIN-CONTAINING"/>
    <property type="match status" value="1"/>
</dbReference>
<dbReference type="GO" id="GO:0005829">
    <property type="term" value="C:cytosol"/>
    <property type="evidence" value="ECO:0007669"/>
    <property type="project" value="TreeGrafter"/>
</dbReference>
<sequence length="844" mass="95738">MYFFFMEDVENLYLCFCEVARPETSEKDAWIIQKFPDSYKDDHILKSVPRFTYPCEFENINVQHFSFVLTDLDSKWTFGFCRHDPKTETALVFLSHLPWHEVFAKVLNSVAELIRSSMPDQLDKFLCKLLESKVPLPGATLSFSYNNDQNVFECQSPLQFQLPKIPQSKNLTEYYNAVDISNMLVIFASMLYERRIIFTSRKLYRLSACVQAANLIIYPMHWQHIFIPVLPKHLCECLLAPMPFLIGVPTSLWENVHKADLGDVVVLDADNNTIKTPFNDVDSLPQDVVKFLKSQLKNRSALIGDGFARVFLKALVQLIGGYRDALKLQQGQKITFSQEAFVESRPSSMQPFLKDMLHLQIFQQFIDERLDLLNSGMGFSDEFEFEACNYSEKSSSKIKAQYKEWVSTMRSQGTAFFKTVKNKANPAVKSAVKSVKERGKEVKTAYKGIRLKVKKEADNFREHTNLKVNISKPRSAPSSPTLHRARPMSFGNLDPISVASTFKKQKRFAAPVNSSRTTEYVSLSPQSDDFLSPLGDSDTASKSDIPNLNMDLMGDLQEIINRQCTISNNNNNNNNSNTSFPPVYRSLKPVKSFNTFHKFEVVEKDFSNLQTNLENLKKSEHFPVKSTSSLPITTNPFTNDWGKKNFSDGTTVFESETVDKNPIEHGLNSMNPFFPDIVQTSLKVKNPFAATSAPSDSVKCNGSGSVGDLIRLDSIPKEESFDPLDRTDSEETIAFPKGLINPLYPYYKLNGTTTTTTDSSMDVTKETKEPSSNISFLHRNSNVLGSSNFNKQDLDLLKEYGMDFRANTTRSDLTNNLSSNNDPFELSFDDSTVVKKKSNWATFE</sequence>
<dbReference type="Gene3D" id="3.40.50.11500">
    <property type="match status" value="1"/>
</dbReference>
<dbReference type="GO" id="GO:0005085">
    <property type="term" value="F:guanyl-nucleotide exchange factor activity"/>
    <property type="evidence" value="ECO:0007669"/>
    <property type="project" value="UniProtKB-KW"/>
</dbReference>
<dbReference type="GO" id="GO:0030136">
    <property type="term" value="C:clathrin-coated vesicle"/>
    <property type="evidence" value="ECO:0007669"/>
    <property type="project" value="UniProtKB-SubCell"/>
</dbReference>
<dbReference type="VEuPathDB" id="VectorBase:PHUM474960"/>
<dbReference type="Gene3D" id="6.10.140.1000">
    <property type="match status" value="1"/>
</dbReference>
<dbReference type="OrthoDB" id="206724at2759"/>
<dbReference type="PANTHER" id="PTHR13196:SF14">
    <property type="entry name" value="UDENN DOMAIN-CONTAINING PROTEIN"/>
    <property type="match status" value="1"/>
</dbReference>
<dbReference type="Proteomes" id="UP000009046">
    <property type="component" value="Unassembled WGS sequence"/>
</dbReference>
<dbReference type="InterPro" id="IPR043153">
    <property type="entry name" value="DENN_C"/>
</dbReference>
<evidence type="ECO:0000313" key="6">
    <source>
        <dbReference type="EnsemblMetazoa" id="PHUM474960-PA"/>
    </source>
</evidence>
<dbReference type="EMBL" id="AAZO01005758">
    <property type="status" value="NOT_ANNOTATED_CDS"/>
    <property type="molecule type" value="Genomic_DNA"/>
</dbReference>
<organism>
    <name type="scientific">Pediculus humanus subsp. corporis</name>
    <name type="common">Body louse</name>
    <dbReference type="NCBI Taxonomy" id="121224"/>
    <lineage>
        <taxon>Eukaryota</taxon>
        <taxon>Metazoa</taxon>
        <taxon>Ecdysozoa</taxon>
        <taxon>Arthropoda</taxon>
        <taxon>Hexapoda</taxon>
        <taxon>Insecta</taxon>
        <taxon>Pterygota</taxon>
        <taxon>Neoptera</taxon>
        <taxon>Paraneoptera</taxon>
        <taxon>Psocodea</taxon>
        <taxon>Troctomorpha</taxon>
        <taxon>Phthiraptera</taxon>
        <taxon>Anoplura</taxon>
        <taxon>Pediculidae</taxon>
        <taxon>Pediculus</taxon>
    </lineage>
</organism>
<dbReference type="SMART" id="SM00801">
    <property type="entry name" value="dDENN"/>
    <property type="match status" value="1"/>
</dbReference>
<dbReference type="GeneID" id="8239153"/>
<dbReference type="OMA" id="WLANMKK"/>
<dbReference type="Pfam" id="PF03455">
    <property type="entry name" value="dDENN"/>
    <property type="match status" value="1"/>
</dbReference>
<dbReference type="InterPro" id="IPR040032">
    <property type="entry name" value="DENND1A/B/C"/>
</dbReference>
<gene>
    <name evidence="6" type="primary">8239153</name>
    <name evidence="5" type="ORF">Phum_PHUM474960</name>
</gene>
<reference evidence="5" key="2">
    <citation type="submission" date="2007-04" db="EMBL/GenBank/DDBJ databases">
        <title>The genome of the human body louse.</title>
        <authorList>
            <consortium name="The Human Body Louse Genome Consortium"/>
            <person name="Kirkness E."/>
            <person name="Walenz B."/>
            <person name="Hass B."/>
            <person name="Bruggner R."/>
            <person name="Strausberg R."/>
        </authorList>
    </citation>
    <scope>NUCLEOTIDE SEQUENCE</scope>
    <source>
        <strain evidence="5">USDA</strain>
    </source>
</reference>
<dbReference type="FunFam" id="3.40.50.11500:FF:000001">
    <property type="entry name" value="Putative DENN domain-containing protein 1A"/>
    <property type="match status" value="1"/>
</dbReference>
<protein>
    <submittedName>
        <fullName evidence="5 6">Denn domain-containing protein, putative</fullName>
    </submittedName>
</protein>
<evidence type="ECO:0000256" key="1">
    <source>
        <dbReference type="ARBA" id="ARBA00004132"/>
    </source>
</evidence>
<dbReference type="EMBL" id="DS235817">
    <property type="protein sequence ID" value="EEB17623.1"/>
    <property type="molecule type" value="Genomic_DNA"/>
</dbReference>
<evidence type="ECO:0000313" key="5">
    <source>
        <dbReference type="EMBL" id="EEB17623.1"/>
    </source>
</evidence>
<dbReference type="Pfam" id="PF03456">
    <property type="entry name" value="uDENN"/>
    <property type="match status" value="1"/>
</dbReference>
<keyword evidence="2" id="KW-0344">Guanine-nucleotide releasing factor</keyword>
<dbReference type="InterPro" id="IPR037516">
    <property type="entry name" value="Tripartite_DENN"/>
</dbReference>
<dbReference type="EnsemblMetazoa" id="PHUM474960-RA">
    <property type="protein sequence ID" value="PHUM474960-PA"/>
    <property type="gene ID" value="PHUM474960"/>
</dbReference>
<reference evidence="6" key="3">
    <citation type="submission" date="2020-05" db="UniProtKB">
        <authorList>
            <consortium name="EnsemblMetazoa"/>
        </authorList>
    </citation>
    <scope>IDENTIFICATION</scope>
    <source>
        <strain evidence="6">USDA</strain>
    </source>
</reference>
<dbReference type="Pfam" id="PF02141">
    <property type="entry name" value="DENN"/>
    <property type="match status" value="1"/>
</dbReference>
<dbReference type="GO" id="GO:0032456">
    <property type="term" value="P:endocytic recycling"/>
    <property type="evidence" value="ECO:0007669"/>
    <property type="project" value="TreeGrafter"/>
</dbReference>
<dbReference type="GO" id="GO:1901981">
    <property type="term" value="F:phosphatidylinositol phosphate binding"/>
    <property type="evidence" value="ECO:0007669"/>
    <property type="project" value="TreeGrafter"/>
</dbReference>
<evidence type="ECO:0000256" key="2">
    <source>
        <dbReference type="ARBA" id="ARBA00022658"/>
    </source>
</evidence>
<feature type="domain" description="UDENN" evidence="4">
    <location>
        <begin position="13"/>
        <end position="376"/>
    </location>
</feature>
<evidence type="ECO:0000313" key="7">
    <source>
        <dbReference type="Proteomes" id="UP000009046"/>
    </source>
</evidence>
<name>E0VW67_PEDHC</name>
<dbReference type="CTD" id="8239153"/>
<dbReference type="AlphaFoldDB" id="E0VW67"/>